<dbReference type="PANTHER" id="PTHR45764">
    <property type="entry name" value="BZIP TRANSCRIPTION FACTOR 44"/>
    <property type="match status" value="1"/>
</dbReference>
<feature type="domain" description="BZIP" evidence="7">
    <location>
        <begin position="54"/>
        <end position="101"/>
    </location>
</feature>
<dbReference type="SMART" id="SM00338">
    <property type="entry name" value="BRLZ"/>
    <property type="match status" value="1"/>
</dbReference>
<dbReference type="SUPFAM" id="SSF57959">
    <property type="entry name" value="Leucine zipper domain"/>
    <property type="match status" value="1"/>
</dbReference>
<reference evidence="8 11" key="1">
    <citation type="journal article" date="2011" name="Nature">
        <title>The Medicago genome provides insight into the evolution of rhizobial symbioses.</title>
        <authorList>
            <person name="Young N.D."/>
            <person name="Debelle F."/>
            <person name="Oldroyd G.E."/>
            <person name="Geurts R."/>
            <person name="Cannon S.B."/>
            <person name="Udvardi M.K."/>
            <person name="Benedito V.A."/>
            <person name="Mayer K.F."/>
            <person name="Gouzy J."/>
            <person name="Schoof H."/>
            <person name="Van de Peer Y."/>
            <person name="Proost S."/>
            <person name="Cook D.R."/>
            <person name="Meyers B.C."/>
            <person name="Spannagl M."/>
            <person name="Cheung F."/>
            <person name="De Mita S."/>
            <person name="Krishnakumar V."/>
            <person name="Gundlach H."/>
            <person name="Zhou S."/>
            <person name="Mudge J."/>
            <person name="Bharti A.K."/>
            <person name="Murray J.D."/>
            <person name="Naoumkina M.A."/>
            <person name="Rosen B."/>
            <person name="Silverstein K.A."/>
            <person name="Tang H."/>
            <person name="Rombauts S."/>
            <person name="Zhao P.X."/>
            <person name="Zhou P."/>
            <person name="Barbe V."/>
            <person name="Bardou P."/>
            <person name="Bechner M."/>
            <person name="Bellec A."/>
            <person name="Berger A."/>
            <person name="Berges H."/>
            <person name="Bidwell S."/>
            <person name="Bisseling T."/>
            <person name="Choisne N."/>
            <person name="Couloux A."/>
            <person name="Denny R."/>
            <person name="Deshpande S."/>
            <person name="Dai X."/>
            <person name="Doyle J.J."/>
            <person name="Dudez A.M."/>
            <person name="Farmer A.D."/>
            <person name="Fouteau S."/>
            <person name="Franken C."/>
            <person name="Gibelin C."/>
            <person name="Gish J."/>
            <person name="Goldstein S."/>
            <person name="Gonzalez A.J."/>
            <person name="Green P.J."/>
            <person name="Hallab A."/>
            <person name="Hartog M."/>
            <person name="Hua A."/>
            <person name="Humphray S.J."/>
            <person name="Jeong D.H."/>
            <person name="Jing Y."/>
            <person name="Jocker A."/>
            <person name="Kenton S.M."/>
            <person name="Kim D.J."/>
            <person name="Klee K."/>
            <person name="Lai H."/>
            <person name="Lang C."/>
            <person name="Lin S."/>
            <person name="Macmil S.L."/>
            <person name="Magdelenat G."/>
            <person name="Matthews L."/>
            <person name="McCorrison J."/>
            <person name="Monaghan E.L."/>
            <person name="Mun J.H."/>
            <person name="Najar F.Z."/>
            <person name="Nicholson C."/>
            <person name="Noirot C."/>
            <person name="O'Bleness M."/>
            <person name="Paule C.R."/>
            <person name="Poulain J."/>
            <person name="Prion F."/>
            <person name="Qin B."/>
            <person name="Qu C."/>
            <person name="Retzel E.F."/>
            <person name="Riddle C."/>
            <person name="Sallet E."/>
            <person name="Samain S."/>
            <person name="Samson N."/>
            <person name="Sanders I."/>
            <person name="Saurat O."/>
            <person name="Scarpelli C."/>
            <person name="Schiex T."/>
            <person name="Segurens B."/>
            <person name="Severin A.J."/>
            <person name="Sherrier D.J."/>
            <person name="Shi R."/>
            <person name="Sims S."/>
            <person name="Singer S.R."/>
            <person name="Sinharoy S."/>
            <person name="Sterck L."/>
            <person name="Viollet A."/>
            <person name="Wang B.B."/>
            <person name="Wang K."/>
            <person name="Wang M."/>
            <person name="Wang X."/>
            <person name="Warfsmann J."/>
            <person name="Weissenbach J."/>
            <person name="White D.D."/>
            <person name="White J.D."/>
            <person name="Wiley G.B."/>
            <person name="Wincker P."/>
            <person name="Xing Y."/>
            <person name="Yang L."/>
            <person name="Yao Z."/>
            <person name="Ying F."/>
            <person name="Zhai J."/>
            <person name="Zhou L."/>
            <person name="Zuber A."/>
            <person name="Denarie J."/>
            <person name="Dixon R.A."/>
            <person name="May G.D."/>
            <person name="Schwartz D.C."/>
            <person name="Rogers J."/>
            <person name="Quetier F."/>
            <person name="Town C.D."/>
            <person name="Roe B.A."/>
        </authorList>
    </citation>
    <scope>NUCLEOTIDE SEQUENCE [LARGE SCALE GENOMIC DNA]</scope>
    <source>
        <strain evidence="8">A17</strain>
        <strain evidence="10 11">cv. Jemalong A17</strain>
    </source>
</reference>
<dbReference type="GO" id="GO:0005634">
    <property type="term" value="C:nucleus"/>
    <property type="evidence" value="ECO:0000318"/>
    <property type="project" value="GO_Central"/>
</dbReference>
<evidence type="ECO:0000256" key="1">
    <source>
        <dbReference type="ARBA" id="ARBA00004123"/>
    </source>
</evidence>
<feature type="compositionally biased region" description="Polar residues" evidence="6">
    <location>
        <begin position="33"/>
        <end position="46"/>
    </location>
</feature>
<comment type="subcellular location">
    <subcellularLocation>
        <location evidence="1">Nucleus</location>
    </subcellularLocation>
</comment>
<dbReference type="CDD" id="cd14702">
    <property type="entry name" value="bZIP_plant_GBF1"/>
    <property type="match status" value="1"/>
</dbReference>
<dbReference type="HOGENOM" id="CLU_148986_0_0_1"/>
<keyword evidence="4" id="KW-0804">Transcription</keyword>
<sequence length="141" mass="15926">MLFQTEEAVQLPVLETMLSESEIQYLLSLINQSEDPASPSSGSIGSNRADYSVKERKLRRMQSNRESAQRSRYKKKKHLETVANRLNGLRIENQELKNQLAFTMHHHLLLSLENDQLLSESVALLATLSNLCAILSNSISS</sequence>
<evidence type="ECO:0000313" key="11">
    <source>
        <dbReference type="Proteomes" id="UP000002051"/>
    </source>
</evidence>
<evidence type="ECO:0000259" key="7">
    <source>
        <dbReference type="PROSITE" id="PS50217"/>
    </source>
</evidence>
<reference evidence="8 11" key="2">
    <citation type="journal article" date="2014" name="BMC Genomics">
        <title>An improved genome release (version Mt4.0) for the model legume Medicago truncatula.</title>
        <authorList>
            <person name="Tang H."/>
            <person name="Krishnakumar V."/>
            <person name="Bidwell S."/>
            <person name="Rosen B."/>
            <person name="Chan A."/>
            <person name="Zhou S."/>
            <person name="Gentzbittel L."/>
            <person name="Childs K.L."/>
            <person name="Yandell M."/>
            <person name="Gundlach H."/>
            <person name="Mayer K.F."/>
            <person name="Schwartz D.C."/>
            <person name="Town C.D."/>
        </authorList>
    </citation>
    <scope>GENOME REANNOTATION</scope>
    <source>
        <strain evidence="8">A17</strain>
        <strain evidence="10 11">cv. Jemalong A17</strain>
    </source>
</reference>
<organism evidence="8 11">
    <name type="scientific">Medicago truncatula</name>
    <name type="common">Barrel medic</name>
    <name type="synonym">Medicago tribuloides</name>
    <dbReference type="NCBI Taxonomy" id="3880"/>
    <lineage>
        <taxon>Eukaryota</taxon>
        <taxon>Viridiplantae</taxon>
        <taxon>Streptophyta</taxon>
        <taxon>Embryophyta</taxon>
        <taxon>Tracheophyta</taxon>
        <taxon>Spermatophyta</taxon>
        <taxon>Magnoliopsida</taxon>
        <taxon>eudicotyledons</taxon>
        <taxon>Gunneridae</taxon>
        <taxon>Pentapetalae</taxon>
        <taxon>rosids</taxon>
        <taxon>fabids</taxon>
        <taxon>Fabales</taxon>
        <taxon>Fabaceae</taxon>
        <taxon>Papilionoideae</taxon>
        <taxon>50 kb inversion clade</taxon>
        <taxon>NPAAA clade</taxon>
        <taxon>Hologalegina</taxon>
        <taxon>IRL clade</taxon>
        <taxon>Trifolieae</taxon>
        <taxon>Medicago</taxon>
    </lineage>
</organism>
<reference evidence="9" key="4">
    <citation type="journal article" date="2018" name="Nat. Plants">
        <title>Whole-genome landscape of Medicago truncatula symbiotic genes.</title>
        <authorList>
            <person name="Pecrix Y."/>
            <person name="Gamas P."/>
            <person name="Carrere S."/>
        </authorList>
    </citation>
    <scope>NUCLEOTIDE SEQUENCE</scope>
    <source>
        <tissue evidence="9">Leaves</tissue>
    </source>
</reference>
<feature type="region of interest" description="Disordered" evidence="6">
    <location>
        <begin position="33"/>
        <end position="75"/>
    </location>
</feature>
<keyword evidence="5" id="KW-0539">Nucleus</keyword>
<dbReference type="Gramene" id="rna18969">
    <property type="protein sequence ID" value="RHN70393.1"/>
    <property type="gene ID" value="gene18969"/>
</dbReference>
<dbReference type="GO" id="GO:0046982">
    <property type="term" value="F:protein heterodimerization activity"/>
    <property type="evidence" value="ECO:0007669"/>
    <property type="project" value="UniProtKB-ARBA"/>
</dbReference>
<dbReference type="AlphaFoldDB" id="A0A072V2G3"/>
<evidence type="ECO:0000256" key="2">
    <source>
        <dbReference type="ARBA" id="ARBA00023015"/>
    </source>
</evidence>
<dbReference type="PROSITE" id="PS00036">
    <property type="entry name" value="BZIP_BASIC"/>
    <property type="match status" value="1"/>
</dbReference>
<proteinExistence type="predicted"/>
<keyword evidence="3" id="KW-0238">DNA-binding</keyword>
<dbReference type="Gene3D" id="1.20.5.170">
    <property type="match status" value="1"/>
</dbReference>
<dbReference type="FunFam" id="1.20.5.170:FF:000020">
    <property type="entry name" value="BZIP transcription factor"/>
    <property type="match status" value="1"/>
</dbReference>
<dbReference type="KEGG" id="mtr:25489986"/>
<keyword evidence="2" id="KW-0805">Transcription regulation</keyword>
<dbReference type="OrthoDB" id="551672at2759"/>
<evidence type="ECO:0000313" key="10">
    <source>
        <dbReference type="EnsemblPlants" id="KEH35841"/>
    </source>
</evidence>
<reference evidence="10" key="3">
    <citation type="submission" date="2015-04" db="UniProtKB">
        <authorList>
            <consortium name="EnsemblPlants"/>
        </authorList>
    </citation>
    <scope>IDENTIFICATION</scope>
    <source>
        <strain evidence="10">cv. Jemalong A17</strain>
    </source>
</reference>
<evidence type="ECO:0000256" key="4">
    <source>
        <dbReference type="ARBA" id="ARBA00023163"/>
    </source>
</evidence>
<gene>
    <name evidence="10" type="primary">25489986</name>
    <name evidence="8" type="ordered locus">MTR_3g103360</name>
    <name evidence="9" type="ORF">MtrunA17_Chr3g0135061</name>
</gene>
<accession>A0A072V2G3</accession>
<dbReference type="PANTHER" id="PTHR45764:SF41">
    <property type="entry name" value="BZIP TRANSCRIPTION FACTOR"/>
    <property type="match status" value="1"/>
</dbReference>
<dbReference type="InterPro" id="IPR004827">
    <property type="entry name" value="bZIP"/>
</dbReference>
<dbReference type="EnsemblPlants" id="KEH35841">
    <property type="protein sequence ID" value="KEH35841"/>
    <property type="gene ID" value="MTR_3g103360"/>
</dbReference>
<evidence type="ECO:0000256" key="5">
    <source>
        <dbReference type="ARBA" id="ARBA00023242"/>
    </source>
</evidence>
<dbReference type="Pfam" id="PF00170">
    <property type="entry name" value="bZIP_1"/>
    <property type="match status" value="1"/>
</dbReference>
<dbReference type="GO" id="GO:0000976">
    <property type="term" value="F:transcription cis-regulatory region binding"/>
    <property type="evidence" value="ECO:0000318"/>
    <property type="project" value="GO_Central"/>
</dbReference>
<dbReference type="GO" id="GO:0003700">
    <property type="term" value="F:DNA-binding transcription factor activity"/>
    <property type="evidence" value="ECO:0000318"/>
    <property type="project" value="GO_Central"/>
</dbReference>
<dbReference type="PROSITE" id="PS50217">
    <property type="entry name" value="BZIP"/>
    <property type="match status" value="1"/>
</dbReference>
<evidence type="ECO:0000256" key="3">
    <source>
        <dbReference type="ARBA" id="ARBA00023125"/>
    </source>
</evidence>
<evidence type="ECO:0000256" key="6">
    <source>
        <dbReference type="SAM" id="MobiDB-lite"/>
    </source>
</evidence>
<dbReference type="Proteomes" id="UP000265566">
    <property type="component" value="Chromosome 3"/>
</dbReference>
<dbReference type="EMBL" id="CM001219">
    <property type="protein sequence ID" value="KEH35841.1"/>
    <property type="molecule type" value="Genomic_DNA"/>
</dbReference>
<evidence type="ECO:0000313" key="8">
    <source>
        <dbReference type="EMBL" id="KEH35841.1"/>
    </source>
</evidence>
<dbReference type="Proteomes" id="UP000002051">
    <property type="component" value="Chromosome 3"/>
</dbReference>
<evidence type="ECO:0000313" key="9">
    <source>
        <dbReference type="EMBL" id="RHN70393.1"/>
    </source>
</evidence>
<dbReference type="InterPro" id="IPR046347">
    <property type="entry name" value="bZIP_sf"/>
</dbReference>
<dbReference type="GO" id="GO:0045893">
    <property type="term" value="P:positive regulation of DNA-templated transcription"/>
    <property type="evidence" value="ECO:0000318"/>
    <property type="project" value="GO_Central"/>
</dbReference>
<dbReference type="EMBL" id="PSQE01000003">
    <property type="protein sequence ID" value="RHN70393.1"/>
    <property type="molecule type" value="Genomic_DNA"/>
</dbReference>
<dbReference type="STRING" id="3880.A0A072V2G3"/>
<keyword evidence="11" id="KW-1185">Reference proteome</keyword>
<dbReference type="InterPro" id="IPR045314">
    <property type="entry name" value="bZIP_plant_GBF1"/>
</dbReference>
<name>A0A072V2G3_MEDTR</name>
<protein>
    <submittedName>
        <fullName evidence="8">BZIP transcription factor</fullName>
    </submittedName>
    <submittedName>
        <fullName evidence="9">Putative transcription factor bZIP family</fullName>
    </submittedName>
</protein>